<dbReference type="PANTHER" id="PTHR28152">
    <property type="entry name" value="HYDROXYACYL-THIOESTER DEHYDRATASE TYPE 2, MITOCHONDRIAL"/>
    <property type="match status" value="1"/>
</dbReference>
<accession>A0A1I4PSV3</accession>
<dbReference type="STRING" id="254406.SAMN04488042_1062"/>
<dbReference type="RefSeq" id="WP_242654805.1">
    <property type="nucleotide sequence ID" value="NZ_FOTQ01000006.1"/>
</dbReference>
<dbReference type="Pfam" id="PF13452">
    <property type="entry name" value="FAS1_DH_region"/>
    <property type="match status" value="1"/>
</dbReference>
<feature type="domain" description="FAS1-like dehydratase" evidence="1">
    <location>
        <begin position="50"/>
        <end position="134"/>
    </location>
</feature>
<reference evidence="2 3" key="1">
    <citation type="submission" date="2016-10" db="EMBL/GenBank/DDBJ databases">
        <authorList>
            <person name="de Groot N.N."/>
        </authorList>
    </citation>
    <scope>NUCLEOTIDE SEQUENCE [LARGE SCALE GENOMIC DNA]</scope>
    <source>
        <strain evidence="2 3">DSM 15283</strain>
    </source>
</reference>
<evidence type="ECO:0000259" key="1">
    <source>
        <dbReference type="Pfam" id="PF13452"/>
    </source>
</evidence>
<keyword evidence="3" id="KW-1185">Reference proteome</keyword>
<dbReference type="InterPro" id="IPR029069">
    <property type="entry name" value="HotDog_dom_sf"/>
</dbReference>
<dbReference type="InterPro" id="IPR052741">
    <property type="entry name" value="Mitochondrial_HTD2"/>
</dbReference>
<name>A0A1I4PSV3_9RHOB</name>
<evidence type="ECO:0000313" key="3">
    <source>
        <dbReference type="Proteomes" id="UP000199144"/>
    </source>
</evidence>
<dbReference type="AlphaFoldDB" id="A0A1I4PSV3"/>
<gene>
    <name evidence="2" type="ORF">SAMN04488042_1062</name>
</gene>
<dbReference type="InterPro" id="IPR039569">
    <property type="entry name" value="FAS1-like_DH_region"/>
</dbReference>
<dbReference type="GO" id="GO:0019171">
    <property type="term" value="F:(3R)-hydroxyacyl-[acyl-carrier-protein] dehydratase activity"/>
    <property type="evidence" value="ECO:0007669"/>
    <property type="project" value="TreeGrafter"/>
</dbReference>
<proteinExistence type="predicted"/>
<organism evidence="2 3">
    <name type="scientific">Shimia aestuarii</name>
    <dbReference type="NCBI Taxonomy" id="254406"/>
    <lineage>
        <taxon>Bacteria</taxon>
        <taxon>Pseudomonadati</taxon>
        <taxon>Pseudomonadota</taxon>
        <taxon>Alphaproteobacteria</taxon>
        <taxon>Rhodobacterales</taxon>
        <taxon>Roseobacteraceae</taxon>
    </lineage>
</organism>
<dbReference type="Proteomes" id="UP000199144">
    <property type="component" value="Unassembled WGS sequence"/>
</dbReference>
<evidence type="ECO:0000313" key="2">
    <source>
        <dbReference type="EMBL" id="SFM30543.1"/>
    </source>
</evidence>
<dbReference type="SUPFAM" id="SSF54637">
    <property type="entry name" value="Thioesterase/thiol ester dehydrase-isomerase"/>
    <property type="match status" value="2"/>
</dbReference>
<protein>
    <submittedName>
        <fullName evidence="2">3-methylfumaryl-CoA hydratase</fullName>
    </submittedName>
</protein>
<dbReference type="EMBL" id="FOTQ01000006">
    <property type="protein sequence ID" value="SFM30543.1"/>
    <property type="molecule type" value="Genomic_DNA"/>
</dbReference>
<dbReference type="Gene3D" id="3.10.129.10">
    <property type="entry name" value="Hotdog Thioesterase"/>
    <property type="match status" value="2"/>
</dbReference>
<dbReference type="PANTHER" id="PTHR28152:SF1">
    <property type="entry name" value="HYDROXYACYL-THIOESTER DEHYDRATASE TYPE 2, MITOCHONDRIAL"/>
    <property type="match status" value="1"/>
</dbReference>
<sequence length="281" mass="31080">MDKLNLIAWHGRTETALGGVSTQRAAQMHATLGPRNTAPPRDGDLLPPLWHWAAFPPAIPMEELGDDGHPMLGDFLPPVNLKRRMWAGGMLRFRAPLRVGDKLQRSSLVRDITEKEGAAGPMVFVTVDHQIFGPAGLAIEERQDIVYLQIPESYDPPKKRAMPEAPVLRQDHATPATLLFRYSAMTFNAHRIHYDLDYAREVEHYPGLVVHGPLQATLLMQAACAHKGRVPDDFHFRGVHPMFAGKDLEIAAVEEDGALALCTGQGGHQGMQATAIWEDTQ</sequence>